<dbReference type="GO" id="GO:0002055">
    <property type="term" value="F:adenine binding"/>
    <property type="evidence" value="ECO:0007669"/>
    <property type="project" value="TreeGrafter"/>
</dbReference>
<dbReference type="Gene3D" id="3.40.50.2020">
    <property type="match status" value="1"/>
</dbReference>
<dbReference type="NCBIfam" id="NF002634">
    <property type="entry name" value="PRK02304.1-3"/>
    <property type="match status" value="1"/>
</dbReference>
<dbReference type="WBParaSite" id="PSAMB.scaffold3202size19275.g20767.t1">
    <property type="protein sequence ID" value="PSAMB.scaffold3202size19275.g20767.t1"/>
    <property type="gene ID" value="PSAMB.scaffold3202size19275.g20767"/>
</dbReference>
<dbReference type="CDD" id="cd06223">
    <property type="entry name" value="PRTases_typeI"/>
    <property type="match status" value="1"/>
</dbReference>
<evidence type="ECO:0000313" key="13">
    <source>
        <dbReference type="Proteomes" id="UP000887566"/>
    </source>
</evidence>
<dbReference type="GO" id="GO:0003999">
    <property type="term" value="F:adenine phosphoribosyltransferase activity"/>
    <property type="evidence" value="ECO:0007669"/>
    <property type="project" value="UniProtKB-EC"/>
</dbReference>
<dbReference type="PANTHER" id="PTHR32315">
    <property type="entry name" value="ADENINE PHOSPHORIBOSYLTRANSFERASE"/>
    <property type="match status" value="1"/>
</dbReference>
<dbReference type="Proteomes" id="UP000887566">
    <property type="component" value="Unplaced"/>
</dbReference>
<name>A0A914W582_9BILA</name>
<dbReference type="FunFam" id="3.40.50.2020:FF:000021">
    <property type="entry name" value="Adenine phosphoribosyltransferase"/>
    <property type="match status" value="1"/>
</dbReference>
<keyword evidence="8" id="KW-0963">Cytoplasm</keyword>
<evidence type="ECO:0000256" key="5">
    <source>
        <dbReference type="ARBA" id="ARBA00008391"/>
    </source>
</evidence>
<evidence type="ECO:0000256" key="2">
    <source>
        <dbReference type="ARBA" id="ARBA00003968"/>
    </source>
</evidence>
<comment type="similarity">
    <text evidence="5">Belongs to the purine/pyrimidine phosphoribosyltransferase family.</text>
</comment>
<evidence type="ECO:0000256" key="6">
    <source>
        <dbReference type="ARBA" id="ARBA00011893"/>
    </source>
</evidence>
<evidence type="ECO:0000256" key="9">
    <source>
        <dbReference type="ARBA" id="ARBA00022676"/>
    </source>
</evidence>
<evidence type="ECO:0000256" key="11">
    <source>
        <dbReference type="ARBA" id="ARBA00022726"/>
    </source>
</evidence>
<accession>A0A914W582</accession>
<keyword evidence="13" id="KW-1185">Reference proteome</keyword>
<dbReference type="SUPFAM" id="SSF53271">
    <property type="entry name" value="PRTase-like"/>
    <property type="match status" value="1"/>
</dbReference>
<dbReference type="InterPro" id="IPR000836">
    <property type="entry name" value="PRTase_dom"/>
</dbReference>
<organism evidence="13 14">
    <name type="scientific">Plectus sambesii</name>
    <dbReference type="NCBI Taxonomy" id="2011161"/>
    <lineage>
        <taxon>Eukaryota</taxon>
        <taxon>Metazoa</taxon>
        <taxon>Ecdysozoa</taxon>
        <taxon>Nematoda</taxon>
        <taxon>Chromadorea</taxon>
        <taxon>Plectida</taxon>
        <taxon>Plectina</taxon>
        <taxon>Plectoidea</taxon>
        <taxon>Plectidae</taxon>
        <taxon>Plectus</taxon>
    </lineage>
</organism>
<proteinExistence type="inferred from homology"/>
<dbReference type="EC" id="2.4.2.7" evidence="6"/>
<dbReference type="InterPro" id="IPR005764">
    <property type="entry name" value="Ade_phspho_trans"/>
</dbReference>
<dbReference type="AlphaFoldDB" id="A0A914W582"/>
<sequence length="188" mass="20189">MTTTTAENDLEKLKIELASSIREFPDFPKKGILFRDIMPIFQKPQLVTNLCVAIAAHAVAEIPVPVDAVAGLEARGFLFGPQIAAILNVPFIPIRKQGKLPGKTVRATYVKEYGEDVVEVQSDALKPGAKVMIVDDLLATGGTMKAAIEVIQKAGGDVAEAFCIIELAALKGRDVLLDTVPVFTLLSF</sequence>
<dbReference type="GO" id="GO:0044209">
    <property type="term" value="P:AMP salvage"/>
    <property type="evidence" value="ECO:0007669"/>
    <property type="project" value="TreeGrafter"/>
</dbReference>
<evidence type="ECO:0000313" key="14">
    <source>
        <dbReference type="WBParaSite" id="PSAMB.scaffold3202size19275.g20767.t1"/>
    </source>
</evidence>
<evidence type="ECO:0000259" key="12">
    <source>
        <dbReference type="Pfam" id="PF00156"/>
    </source>
</evidence>
<protein>
    <recommendedName>
        <fullName evidence="7">Adenine phosphoribosyltransferase</fullName>
        <ecNumber evidence="6">2.4.2.7</ecNumber>
    </recommendedName>
</protein>
<dbReference type="HAMAP" id="MF_00004">
    <property type="entry name" value="Aden_phosphoribosyltr"/>
    <property type="match status" value="1"/>
</dbReference>
<dbReference type="GO" id="GO:0016208">
    <property type="term" value="F:AMP binding"/>
    <property type="evidence" value="ECO:0007669"/>
    <property type="project" value="TreeGrafter"/>
</dbReference>
<feature type="domain" description="Phosphoribosyltransferase" evidence="12">
    <location>
        <begin position="53"/>
        <end position="166"/>
    </location>
</feature>
<dbReference type="NCBIfam" id="TIGR01090">
    <property type="entry name" value="apt"/>
    <property type="match status" value="1"/>
</dbReference>
<evidence type="ECO:0000256" key="3">
    <source>
        <dbReference type="ARBA" id="ARBA00004496"/>
    </source>
</evidence>
<keyword evidence="10" id="KW-0808">Transferase</keyword>
<dbReference type="GO" id="GO:0006168">
    <property type="term" value="P:adenine salvage"/>
    <property type="evidence" value="ECO:0007669"/>
    <property type="project" value="InterPro"/>
</dbReference>
<dbReference type="GO" id="GO:0005737">
    <property type="term" value="C:cytoplasm"/>
    <property type="evidence" value="ECO:0007669"/>
    <property type="project" value="UniProtKB-SubCell"/>
</dbReference>
<keyword evidence="9" id="KW-0328">Glycosyltransferase</keyword>
<evidence type="ECO:0000256" key="8">
    <source>
        <dbReference type="ARBA" id="ARBA00022490"/>
    </source>
</evidence>
<evidence type="ECO:0000256" key="10">
    <source>
        <dbReference type="ARBA" id="ARBA00022679"/>
    </source>
</evidence>
<comment type="function">
    <text evidence="2">Catalyzes a salvage reaction resulting in the formation of AMP, that is energically less costly than de novo synthesis.</text>
</comment>
<evidence type="ECO:0000256" key="1">
    <source>
        <dbReference type="ARBA" id="ARBA00000868"/>
    </source>
</evidence>
<dbReference type="NCBIfam" id="NF002636">
    <property type="entry name" value="PRK02304.1-5"/>
    <property type="match status" value="1"/>
</dbReference>
<dbReference type="GO" id="GO:0006166">
    <property type="term" value="P:purine ribonucleoside salvage"/>
    <property type="evidence" value="ECO:0007669"/>
    <property type="project" value="UniProtKB-KW"/>
</dbReference>
<keyword evidence="11" id="KW-0660">Purine salvage</keyword>
<comment type="subcellular location">
    <subcellularLocation>
        <location evidence="3">Cytoplasm</location>
    </subcellularLocation>
</comment>
<reference evidence="14" key="1">
    <citation type="submission" date="2022-11" db="UniProtKB">
        <authorList>
            <consortium name="WormBaseParasite"/>
        </authorList>
    </citation>
    <scope>IDENTIFICATION</scope>
</reference>
<dbReference type="InterPro" id="IPR050054">
    <property type="entry name" value="UPRTase/APRTase"/>
</dbReference>
<comment type="catalytic activity">
    <reaction evidence="1">
        <text>AMP + diphosphate = 5-phospho-alpha-D-ribose 1-diphosphate + adenine</text>
        <dbReference type="Rhea" id="RHEA:16609"/>
        <dbReference type="ChEBI" id="CHEBI:16708"/>
        <dbReference type="ChEBI" id="CHEBI:33019"/>
        <dbReference type="ChEBI" id="CHEBI:58017"/>
        <dbReference type="ChEBI" id="CHEBI:456215"/>
        <dbReference type="EC" id="2.4.2.7"/>
    </reaction>
</comment>
<evidence type="ECO:0000256" key="7">
    <source>
        <dbReference type="ARBA" id="ARBA00017366"/>
    </source>
</evidence>
<evidence type="ECO:0000256" key="4">
    <source>
        <dbReference type="ARBA" id="ARBA00004659"/>
    </source>
</evidence>
<comment type="pathway">
    <text evidence="4">Purine metabolism; AMP biosynthesis via salvage pathway; AMP from adenine: step 1/1.</text>
</comment>
<dbReference type="PANTHER" id="PTHR32315:SF3">
    <property type="entry name" value="ADENINE PHOSPHORIBOSYLTRANSFERASE"/>
    <property type="match status" value="1"/>
</dbReference>
<dbReference type="Pfam" id="PF00156">
    <property type="entry name" value="Pribosyltran"/>
    <property type="match status" value="1"/>
</dbReference>
<dbReference type="InterPro" id="IPR029057">
    <property type="entry name" value="PRTase-like"/>
</dbReference>